<feature type="transmembrane region" description="Helical" evidence="2">
    <location>
        <begin position="84"/>
        <end position="106"/>
    </location>
</feature>
<keyword evidence="2" id="KW-1133">Transmembrane helix</keyword>
<dbReference type="PANTHER" id="PTHR46558">
    <property type="entry name" value="TRACRIPTIONAL REGULATORY PROTEIN-RELATED-RELATED"/>
    <property type="match status" value="1"/>
</dbReference>
<keyword evidence="2" id="KW-0812">Transmembrane</keyword>
<protein>
    <submittedName>
        <fullName evidence="4">DNA-binding transcriptional regulator, XRE-family HTH domain</fullName>
    </submittedName>
</protein>
<organism evidence="4 5">
    <name type="scientific">Streptococcus equinus</name>
    <name type="common">Streptococcus bovis</name>
    <dbReference type="NCBI Taxonomy" id="1335"/>
    <lineage>
        <taxon>Bacteria</taxon>
        <taxon>Bacillati</taxon>
        <taxon>Bacillota</taxon>
        <taxon>Bacilli</taxon>
        <taxon>Lactobacillales</taxon>
        <taxon>Streptococcaceae</taxon>
        <taxon>Streptococcus</taxon>
    </lineage>
</organism>
<keyword evidence="2" id="KW-0472">Membrane</keyword>
<dbReference type="InterPro" id="IPR001387">
    <property type="entry name" value="Cro/C1-type_HTH"/>
</dbReference>
<dbReference type="Gene3D" id="1.10.260.40">
    <property type="entry name" value="lambda repressor-like DNA-binding domains"/>
    <property type="match status" value="1"/>
</dbReference>
<evidence type="ECO:0000313" key="4">
    <source>
        <dbReference type="EMBL" id="SDL73257.1"/>
    </source>
</evidence>
<dbReference type="AlphaFoldDB" id="A0A1G9MH69"/>
<feature type="domain" description="HTH cro/C1-type" evidence="3">
    <location>
        <begin position="11"/>
        <end position="65"/>
    </location>
</feature>
<accession>A0A1G9MH69</accession>
<keyword evidence="1 4" id="KW-0238">DNA-binding</keyword>
<dbReference type="SUPFAM" id="SSF47413">
    <property type="entry name" value="lambda repressor-like DNA-binding domains"/>
    <property type="match status" value="1"/>
</dbReference>
<gene>
    <name evidence="4" type="ORF">SAMN05216400_1512</name>
</gene>
<dbReference type="Pfam" id="PF01381">
    <property type="entry name" value="HTH_3"/>
    <property type="match status" value="1"/>
</dbReference>
<dbReference type="Proteomes" id="UP000183162">
    <property type="component" value="Unassembled WGS sequence"/>
</dbReference>
<dbReference type="PROSITE" id="PS50943">
    <property type="entry name" value="HTH_CROC1"/>
    <property type="match status" value="1"/>
</dbReference>
<evidence type="ECO:0000256" key="2">
    <source>
        <dbReference type="SAM" id="Phobius"/>
    </source>
</evidence>
<evidence type="ECO:0000259" key="3">
    <source>
        <dbReference type="PROSITE" id="PS50943"/>
    </source>
</evidence>
<proteinExistence type="predicted"/>
<dbReference type="CDD" id="cd00093">
    <property type="entry name" value="HTH_XRE"/>
    <property type="match status" value="1"/>
</dbReference>
<dbReference type="SMART" id="SM00530">
    <property type="entry name" value="HTH_XRE"/>
    <property type="match status" value="1"/>
</dbReference>
<dbReference type="PANTHER" id="PTHR46558:SF11">
    <property type="entry name" value="HTH-TYPE TRANSCRIPTIONAL REGULATOR XRE"/>
    <property type="match status" value="1"/>
</dbReference>
<evidence type="ECO:0000256" key="1">
    <source>
        <dbReference type="ARBA" id="ARBA00023125"/>
    </source>
</evidence>
<dbReference type="EMBL" id="FNGX01000004">
    <property type="protein sequence ID" value="SDL73257.1"/>
    <property type="molecule type" value="Genomic_DNA"/>
</dbReference>
<evidence type="ECO:0000313" key="5">
    <source>
        <dbReference type="Proteomes" id="UP000183162"/>
    </source>
</evidence>
<name>A0A1G9MH69_STREI</name>
<sequence length="217" mass="24752">MVAKGGKRMNISELRKQEKLSQDDFANIFHVSRQTVSNWENGKSYPDVEMLVKISDYFGISVDQLIKKETIPSGAKNSEKQKKLWPMLAVIATVVCLIGAFFLYNYNAEHSVKFSMKKDKTYGQSATSQKTLEVAKGYFKLPEDEKLNLKVNGMTDDGDLHLSIVDENNKCCYRLDGDELKDSQKLYFKKGSYQVCVIADNYHEKVVSLDYNMTLNN</sequence>
<dbReference type="GO" id="GO:0003677">
    <property type="term" value="F:DNA binding"/>
    <property type="evidence" value="ECO:0007669"/>
    <property type="project" value="UniProtKB-KW"/>
</dbReference>
<dbReference type="InterPro" id="IPR010982">
    <property type="entry name" value="Lambda_DNA-bd_dom_sf"/>
</dbReference>
<reference evidence="4 5" key="1">
    <citation type="submission" date="2016-10" db="EMBL/GenBank/DDBJ databases">
        <authorList>
            <person name="de Groot N.N."/>
        </authorList>
    </citation>
    <scope>NUCLEOTIDE SEQUENCE [LARGE SCALE GENOMIC DNA]</scope>
    <source>
        <strain evidence="4 5">Sb09</strain>
    </source>
</reference>